<dbReference type="EMBL" id="HG792017">
    <property type="protein sequence ID" value="CDM34881.1"/>
    <property type="molecule type" value="Genomic_DNA"/>
</dbReference>
<keyword evidence="2" id="KW-1185">Reference proteome</keyword>
<proteinExistence type="predicted"/>
<dbReference type="AlphaFoldDB" id="W6QFZ2"/>
<dbReference type="OrthoDB" id="4175694at2759"/>
<reference evidence="1" key="1">
    <citation type="journal article" date="2014" name="Nat. Commun.">
        <title>Multiple recent horizontal transfers of a large genomic region in cheese making fungi.</title>
        <authorList>
            <person name="Cheeseman K."/>
            <person name="Ropars J."/>
            <person name="Renault P."/>
            <person name="Dupont J."/>
            <person name="Gouzy J."/>
            <person name="Branca A."/>
            <person name="Abraham A.L."/>
            <person name="Ceppi M."/>
            <person name="Conseiller E."/>
            <person name="Debuchy R."/>
            <person name="Malagnac F."/>
            <person name="Goarin A."/>
            <person name="Silar P."/>
            <person name="Lacoste S."/>
            <person name="Sallet E."/>
            <person name="Bensimon A."/>
            <person name="Giraud T."/>
            <person name="Brygoo Y."/>
        </authorList>
    </citation>
    <scope>NUCLEOTIDE SEQUENCE [LARGE SCALE GENOMIC DNA]</scope>
    <source>
        <strain evidence="1">FM164</strain>
    </source>
</reference>
<sequence>MADYVADRPLQETSSWPLYHVSESLEEHGIRHCITGDAIIGILGYPLVICEFYLAVADEQLEDARSVVLQQGFQASPVRDIYVDKDARVSPLGWPGYRLVMPCASVFPGVMLVPASFWHMDLSESSLSTNTFLHDSTRCRFPKRLFYLDALIDVIVENALNPGGNQRISRYFKMQYHYLVGCIPPDILLSLPPEDKFFVDLYGKPLPPKTRKRVSLNRQRIRQGLMNVEEAWKSIPKKALRFEEIEINRKALNSR</sequence>
<organism evidence="1 2">
    <name type="scientific">Penicillium roqueforti (strain FM164)</name>
    <dbReference type="NCBI Taxonomy" id="1365484"/>
    <lineage>
        <taxon>Eukaryota</taxon>
        <taxon>Fungi</taxon>
        <taxon>Dikarya</taxon>
        <taxon>Ascomycota</taxon>
        <taxon>Pezizomycotina</taxon>
        <taxon>Eurotiomycetes</taxon>
        <taxon>Eurotiomycetidae</taxon>
        <taxon>Eurotiales</taxon>
        <taxon>Aspergillaceae</taxon>
        <taxon>Penicillium</taxon>
    </lineage>
</organism>
<evidence type="ECO:0000313" key="1">
    <source>
        <dbReference type="EMBL" id="CDM34881.1"/>
    </source>
</evidence>
<dbReference type="Proteomes" id="UP000030686">
    <property type="component" value="Unassembled WGS sequence"/>
</dbReference>
<name>W6QFZ2_PENRF</name>
<gene>
    <name evidence="1" type="ORF">PROQFM164_S03g001608</name>
</gene>
<dbReference type="OMA" id="QTHQRFF"/>
<accession>W6QFZ2</accession>
<protein>
    <submittedName>
        <fullName evidence="1">Genomic scaffold, ProqFM164S03</fullName>
    </submittedName>
</protein>
<evidence type="ECO:0000313" key="2">
    <source>
        <dbReference type="Proteomes" id="UP000030686"/>
    </source>
</evidence>